<gene>
    <name evidence="1" type="ORF">FWILDA_LOCUS14940</name>
</gene>
<evidence type="ECO:0000313" key="2">
    <source>
        <dbReference type="Proteomes" id="UP001153678"/>
    </source>
</evidence>
<reference evidence="1" key="1">
    <citation type="submission" date="2022-08" db="EMBL/GenBank/DDBJ databases">
        <authorList>
            <person name="Kallberg Y."/>
            <person name="Tangrot J."/>
            <person name="Rosling A."/>
        </authorList>
    </citation>
    <scope>NUCLEOTIDE SEQUENCE</scope>
    <source>
        <strain evidence="1">Wild A</strain>
    </source>
</reference>
<accession>A0A9W4T342</accession>
<sequence>MSYDCLINHLCHFSCSFEKAHITETLSKCVQFASHVCDQIHACEVFYTYTHCAKEIRHKKTLGNSTYLYE</sequence>
<dbReference type="Proteomes" id="UP001153678">
    <property type="component" value="Unassembled WGS sequence"/>
</dbReference>
<dbReference type="EMBL" id="CAMKVN010007158">
    <property type="protein sequence ID" value="CAI2191167.1"/>
    <property type="molecule type" value="Genomic_DNA"/>
</dbReference>
<keyword evidence="2" id="KW-1185">Reference proteome</keyword>
<name>A0A9W4T342_9GLOM</name>
<feature type="non-terminal residue" evidence="1">
    <location>
        <position position="70"/>
    </location>
</feature>
<evidence type="ECO:0000313" key="1">
    <source>
        <dbReference type="EMBL" id="CAI2191167.1"/>
    </source>
</evidence>
<proteinExistence type="predicted"/>
<dbReference type="AlphaFoldDB" id="A0A9W4T342"/>
<comment type="caution">
    <text evidence="1">The sequence shown here is derived from an EMBL/GenBank/DDBJ whole genome shotgun (WGS) entry which is preliminary data.</text>
</comment>
<organism evidence="1 2">
    <name type="scientific">Funneliformis geosporum</name>
    <dbReference type="NCBI Taxonomy" id="1117311"/>
    <lineage>
        <taxon>Eukaryota</taxon>
        <taxon>Fungi</taxon>
        <taxon>Fungi incertae sedis</taxon>
        <taxon>Mucoromycota</taxon>
        <taxon>Glomeromycotina</taxon>
        <taxon>Glomeromycetes</taxon>
        <taxon>Glomerales</taxon>
        <taxon>Glomeraceae</taxon>
        <taxon>Funneliformis</taxon>
    </lineage>
</organism>
<protein>
    <submittedName>
        <fullName evidence="1">19819_t:CDS:1</fullName>
    </submittedName>
</protein>